<evidence type="ECO:0000313" key="2">
    <source>
        <dbReference type="EMBL" id="KAK0408291.1"/>
    </source>
</evidence>
<reference evidence="2" key="1">
    <citation type="submission" date="2023-06" db="EMBL/GenBank/DDBJ databases">
        <title>Genomic analysis of the entomopathogenic nematode Steinernema hermaphroditum.</title>
        <authorList>
            <person name="Schwarz E.M."/>
            <person name="Heppert J.K."/>
            <person name="Baniya A."/>
            <person name="Schwartz H.T."/>
            <person name="Tan C.-H."/>
            <person name="Antoshechkin I."/>
            <person name="Sternberg P.W."/>
            <person name="Goodrich-Blair H."/>
            <person name="Dillman A.R."/>
        </authorList>
    </citation>
    <scope>NUCLEOTIDE SEQUENCE</scope>
    <source>
        <strain evidence="2">PS9179</strain>
        <tissue evidence="2">Whole animal</tissue>
    </source>
</reference>
<dbReference type="AlphaFoldDB" id="A0AA39HLW5"/>
<organism evidence="2 3">
    <name type="scientific">Steinernema hermaphroditum</name>
    <dbReference type="NCBI Taxonomy" id="289476"/>
    <lineage>
        <taxon>Eukaryota</taxon>
        <taxon>Metazoa</taxon>
        <taxon>Ecdysozoa</taxon>
        <taxon>Nematoda</taxon>
        <taxon>Chromadorea</taxon>
        <taxon>Rhabditida</taxon>
        <taxon>Tylenchina</taxon>
        <taxon>Panagrolaimomorpha</taxon>
        <taxon>Strongyloidoidea</taxon>
        <taxon>Steinernematidae</taxon>
        <taxon>Steinernema</taxon>
    </lineage>
</organism>
<gene>
    <name evidence="2" type="ORF">QR680_003870</name>
</gene>
<evidence type="ECO:0000313" key="3">
    <source>
        <dbReference type="Proteomes" id="UP001175271"/>
    </source>
</evidence>
<keyword evidence="1" id="KW-0175">Coiled coil</keyword>
<protein>
    <submittedName>
        <fullName evidence="2">Uncharacterized protein</fullName>
    </submittedName>
</protein>
<dbReference type="Proteomes" id="UP001175271">
    <property type="component" value="Unassembled WGS sequence"/>
</dbReference>
<dbReference type="EMBL" id="JAUCMV010000003">
    <property type="protein sequence ID" value="KAK0408291.1"/>
    <property type="molecule type" value="Genomic_DNA"/>
</dbReference>
<name>A0AA39HLW5_9BILA</name>
<comment type="caution">
    <text evidence="2">The sequence shown here is derived from an EMBL/GenBank/DDBJ whole genome shotgun (WGS) entry which is preliminary data.</text>
</comment>
<accession>A0AA39HLW5</accession>
<sequence>MSLFATRPTNNLSQKYLTFSPRLIVFCVCERCRDRNQATERSSERSFEFELCSDCIQRTSWLRRSTFPSSQHLREASRDLQNMQGLMSPNEVMQKTNWVIVTSCDTCRDKTGEEPDEDINNERFKKVRMSSRSVQWTDDEEVEIKKQTVPRTLPATPLAQSSLDMTITTQLTNAIYVHPVVQSVVQMYEEAIAGYQVEIRRLRTRIEAKSRECALLRQRKGHFLPSNLFTMDDSTKEALLLLAIEVLIRKAKTQTSHLRRRLTKDYLRQIYSEKYLPNPIKECQQLEEHNFGH</sequence>
<feature type="coiled-coil region" evidence="1">
    <location>
        <begin position="185"/>
        <end position="219"/>
    </location>
</feature>
<proteinExistence type="predicted"/>
<evidence type="ECO:0000256" key="1">
    <source>
        <dbReference type="SAM" id="Coils"/>
    </source>
</evidence>
<keyword evidence="3" id="KW-1185">Reference proteome</keyword>